<dbReference type="FunFam" id="3.40.50.970:FF:000129">
    <property type="entry name" value="Transketolase"/>
    <property type="match status" value="1"/>
</dbReference>
<dbReference type="Gene3D" id="3.40.50.920">
    <property type="match status" value="1"/>
</dbReference>
<gene>
    <name evidence="4" type="ORF">CE91St55_41150</name>
</gene>
<organism evidence="4 5">
    <name type="scientific">Hungatella hathewayi</name>
    <dbReference type="NCBI Taxonomy" id="154046"/>
    <lineage>
        <taxon>Bacteria</taxon>
        <taxon>Bacillati</taxon>
        <taxon>Bacillota</taxon>
        <taxon>Clostridia</taxon>
        <taxon>Lachnospirales</taxon>
        <taxon>Lachnospiraceae</taxon>
        <taxon>Hungatella</taxon>
    </lineage>
</organism>
<dbReference type="CDD" id="cd07033">
    <property type="entry name" value="TPP_PYR_DXS_TK_like"/>
    <property type="match status" value="1"/>
</dbReference>
<comment type="cofactor">
    <cofactor evidence="1">
        <name>thiamine diphosphate</name>
        <dbReference type="ChEBI" id="CHEBI:58937"/>
    </cofactor>
</comment>
<dbReference type="AlphaFoldDB" id="A0A174STD0"/>
<dbReference type="InterPro" id="IPR033248">
    <property type="entry name" value="Transketolase_C"/>
</dbReference>
<comment type="similarity">
    <text evidence="2">Belongs to the transketolase family.</text>
</comment>
<dbReference type="GeneID" id="93153027"/>
<protein>
    <submittedName>
        <fullName evidence="4">Transketolase</fullName>
    </submittedName>
</protein>
<name>A0A174STD0_9FIRM</name>
<dbReference type="RefSeq" id="WP_055650260.1">
    <property type="nucleotide sequence ID" value="NZ_BQNJ01000001.1"/>
</dbReference>
<dbReference type="SMART" id="SM00861">
    <property type="entry name" value="Transket_pyr"/>
    <property type="match status" value="1"/>
</dbReference>
<comment type="caution">
    <text evidence="4">The sequence shown here is derived from an EMBL/GenBank/DDBJ whole genome shotgun (WGS) entry which is preliminary data.</text>
</comment>
<proteinExistence type="inferred from homology"/>
<dbReference type="InterPro" id="IPR029061">
    <property type="entry name" value="THDP-binding"/>
</dbReference>
<accession>A0A174STD0</accession>
<dbReference type="SUPFAM" id="SSF52518">
    <property type="entry name" value="Thiamin diphosphate-binding fold (THDP-binding)"/>
    <property type="match status" value="1"/>
</dbReference>
<dbReference type="SUPFAM" id="SSF52922">
    <property type="entry name" value="TK C-terminal domain-like"/>
    <property type="match status" value="1"/>
</dbReference>
<evidence type="ECO:0000256" key="2">
    <source>
        <dbReference type="ARBA" id="ARBA00007131"/>
    </source>
</evidence>
<evidence type="ECO:0000256" key="3">
    <source>
        <dbReference type="ARBA" id="ARBA00023052"/>
    </source>
</evidence>
<dbReference type="InterPro" id="IPR005475">
    <property type="entry name" value="Transketolase-like_Pyr-bd"/>
</dbReference>
<dbReference type="PANTHER" id="PTHR43825:SF1">
    <property type="entry name" value="TRANSKETOLASE-LIKE PYRIMIDINE-BINDING DOMAIN-CONTAINING PROTEIN"/>
    <property type="match status" value="1"/>
</dbReference>
<dbReference type="Pfam" id="PF02780">
    <property type="entry name" value="Transketolase_C"/>
    <property type="match status" value="1"/>
</dbReference>
<dbReference type="InterPro" id="IPR009014">
    <property type="entry name" value="Transketo_C/PFOR_II"/>
</dbReference>
<evidence type="ECO:0000313" key="4">
    <source>
        <dbReference type="EMBL" id="GKH02134.1"/>
    </source>
</evidence>
<evidence type="ECO:0000256" key="1">
    <source>
        <dbReference type="ARBA" id="ARBA00001964"/>
    </source>
</evidence>
<dbReference type="Proteomes" id="UP001055091">
    <property type="component" value="Unassembled WGS sequence"/>
</dbReference>
<keyword evidence="3" id="KW-0786">Thiamine pyrophosphate</keyword>
<dbReference type="Pfam" id="PF02779">
    <property type="entry name" value="Transket_pyr"/>
    <property type="match status" value="1"/>
</dbReference>
<dbReference type="PANTHER" id="PTHR43825">
    <property type="entry name" value="PYRUVATE DEHYDROGENASE E1 COMPONENT"/>
    <property type="match status" value="1"/>
</dbReference>
<sequence>MQEKAERAVHSQLEASAAMLEFLMETDDNIVVMTADLAGSSKLKKIEDRFPDRFINVGIAEQNMISIAAGLAHEGLKPFVHTFSVFSSLRACEQIRTDVFYNRANVKIIGTHCGMSAGQAGSTHFSLEDIGVIRSMPESVMIAPADAVSAAKYIELLSSIQNPAYIRLDRNPVPDLYDENYEAVIGEGKVVAAGHDIAVIAIGEAVAEAVSAQKELLEAGGPAVTVVDMPTIKPIDKGLLSQLSENHSIFLTVEEHNIYGGLGSAVGQAAAELGLGIKLQCIGIPDCYPQGNPISYNRELFGLDCKSIRKAVMDFF</sequence>
<evidence type="ECO:0000313" key="5">
    <source>
        <dbReference type="Proteomes" id="UP001055091"/>
    </source>
</evidence>
<dbReference type="InterPro" id="IPR051157">
    <property type="entry name" value="PDH/Transketolase"/>
</dbReference>
<reference evidence="4" key="1">
    <citation type="submission" date="2022-01" db="EMBL/GenBank/DDBJ databases">
        <title>Novel bile acid biosynthetic pathways are enriched in the microbiome of centenarians.</title>
        <authorList>
            <person name="Sato Y."/>
            <person name="Atarashi K."/>
            <person name="Plichta R.D."/>
            <person name="Arai Y."/>
            <person name="Sasajima S."/>
            <person name="Kearney M.S."/>
            <person name="Suda W."/>
            <person name="Takeshita K."/>
            <person name="Sasaki T."/>
            <person name="Okamoto S."/>
            <person name="Skelly N.A."/>
            <person name="Okamura Y."/>
            <person name="Vlamakis H."/>
            <person name="Li Y."/>
            <person name="Tanoue T."/>
            <person name="Takei H."/>
            <person name="Nittono H."/>
            <person name="Narushima S."/>
            <person name="Irie J."/>
            <person name="Itoh H."/>
            <person name="Moriya K."/>
            <person name="Sugiura Y."/>
            <person name="Suematsu M."/>
            <person name="Moritoki N."/>
            <person name="Shibata S."/>
            <person name="Littman R.D."/>
            <person name="Fischbach A.M."/>
            <person name="Uwamino Y."/>
            <person name="Inoue T."/>
            <person name="Honda A."/>
            <person name="Hattori M."/>
            <person name="Murai T."/>
            <person name="Xavier J.R."/>
            <person name="Hirose N."/>
            <person name="Honda K."/>
        </authorList>
    </citation>
    <scope>NUCLEOTIDE SEQUENCE</scope>
    <source>
        <strain evidence="4">CE91-St55</strain>
    </source>
</reference>
<dbReference type="EMBL" id="BQNJ01000001">
    <property type="protein sequence ID" value="GKH02134.1"/>
    <property type="molecule type" value="Genomic_DNA"/>
</dbReference>
<dbReference type="Gene3D" id="3.40.50.970">
    <property type="match status" value="1"/>
</dbReference>